<dbReference type="InterPro" id="IPR051829">
    <property type="entry name" value="Multiheme_Cytochr_ET"/>
</dbReference>
<dbReference type="Proteomes" id="UP000241912">
    <property type="component" value="Unassembled WGS sequence"/>
</dbReference>
<dbReference type="Pfam" id="PF13435">
    <property type="entry name" value="Cytochrome_C554"/>
    <property type="match status" value="1"/>
</dbReference>
<name>A0A2P7NQQ6_9PROT</name>
<dbReference type="InterPro" id="IPR023155">
    <property type="entry name" value="Cyt_c-552/4"/>
</dbReference>
<reference evidence="5 6" key="1">
    <citation type="submission" date="2018-03" db="EMBL/GenBank/DDBJ databases">
        <title>Draft genome of Nitrosomonas supralitoralis APG5.</title>
        <authorList>
            <person name="Urakawa H."/>
            <person name="Lopez J.V."/>
        </authorList>
    </citation>
    <scope>NUCLEOTIDE SEQUENCE [LARGE SCALE GENOMIC DNA]</scope>
    <source>
        <strain evidence="5 6">APG5</strain>
    </source>
</reference>
<evidence type="ECO:0000256" key="3">
    <source>
        <dbReference type="SAM" id="SignalP"/>
    </source>
</evidence>
<organism evidence="5 6">
    <name type="scientific">Nitrosomonas supralitoralis</name>
    <dbReference type="NCBI Taxonomy" id="2116706"/>
    <lineage>
        <taxon>Bacteria</taxon>
        <taxon>Pseudomonadati</taxon>
        <taxon>Pseudomonadota</taxon>
        <taxon>Betaproteobacteria</taxon>
        <taxon>Nitrosomonadales</taxon>
        <taxon>Nitrosomonadaceae</taxon>
        <taxon>Nitrosomonas</taxon>
    </lineage>
</organism>
<dbReference type="RefSeq" id="WP_106708430.1">
    <property type="nucleotide sequence ID" value="NZ_PXXU01000154.1"/>
</dbReference>
<dbReference type="InterPro" id="IPR053596">
    <property type="entry name" value="Cytochrome_c-554-like"/>
</dbReference>
<evidence type="ECO:0000259" key="4">
    <source>
        <dbReference type="Pfam" id="PF13435"/>
    </source>
</evidence>
<dbReference type="AlphaFoldDB" id="A0A2P7NQQ6"/>
<feature type="domain" description="Cytochrome c-552/4" evidence="4">
    <location>
        <begin position="34"/>
        <end position="117"/>
    </location>
</feature>
<feature type="signal peptide" evidence="3">
    <location>
        <begin position="1"/>
        <end position="24"/>
    </location>
</feature>
<comment type="caution">
    <text evidence="5">The sequence shown here is derived from an EMBL/GenBank/DDBJ whole genome shotgun (WGS) entry which is preliminary data.</text>
</comment>
<gene>
    <name evidence="5" type="ORF">C7H79_17095</name>
</gene>
<dbReference type="NCBIfam" id="NF043010">
    <property type="entry name" value="Cyt554_Nsmonas"/>
    <property type="match status" value="1"/>
</dbReference>
<accession>A0A2P7NQQ6</accession>
<dbReference type="PANTHER" id="PTHR35038">
    <property type="entry name" value="DISSIMILATORY SULFITE REDUCTASE SIRA"/>
    <property type="match status" value="1"/>
</dbReference>
<feature type="chain" id="PRO_5015129420" evidence="3">
    <location>
        <begin position="25"/>
        <end position="243"/>
    </location>
</feature>
<sequence length="243" mass="26912">MKHLITHILAMLAMTAFFSGTVLAASETYEGRKKCSSCHKSQAKSWRDTAHGKAMDSLKPGARKEAKIKANLDPDKDYTQDKDCVGCHVDGWGQKGGYTVEAPKKNLAAVGCESCHGPGRAYRGDHRKGGEAFEKRGTTTQRKVLADKGQDFQFEEACSACHLNYEGSPWKGAKAPYTPFTPEVDAKYTFDFDKMVKDVKAMHEHYKLDGAFVGEPKFKYHDEFQASAKEGEKSDDKKGKGKD</sequence>
<evidence type="ECO:0000256" key="2">
    <source>
        <dbReference type="SAM" id="MobiDB-lite"/>
    </source>
</evidence>
<keyword evidence="1 3" id="KW-0732">Signal</keyword>
<feature type="region of interest" description="Disordered" evidence="2">
    <location>
        <begin position="223"/>
        <end position="243"/>
    </location>
</feature>
<dbReference type="OrthoDB" id="9814800at2"/>
<evidence type="ECO:0000313" key="6">
    <source>
        <dbReference type="Proteomes" id="UP000241912"/>
    </source>
</evidence>
<dbReference type="PANTHER" id="PTHR35038:SF8">
    <property type="entry name" value="C-TYPE POLYHEME CYTOCHROME OMCC"/>
    <property type="match status" value="1"/>
</dbReference>
<keyword evidence="6" id="KW-1185">Reference proteome</keyword>
<evidence type="ECO:0000256" key="1">
    <source>
        <dbReference type="ARBA" id="ARBA00022729"/>
    </source>
</evidence>
<dbReference type="EMBL" id="PXXU01000154">
    <property type="protein sequence ID" value="PSJ15790.1"/>
    <property type="molecule type" value="Genomic_DNA"/>
</dbReference>
<dbReference type="Gene3D" id="1.10.1130.10">
    <property type="entry name" value="Flavocytochrome C3, Chain A"/>
    <property type="match status" value="1"/>
</dbReference>
<dbReference type="InterPro" id="IPR036280">
    <property type="entry name" value="Multihaem_cyt_sf"/>
</dbReference>
<protein>
    <submittedName>
        <fullName evidence="5">Cytochrome C554</fullName>
    </submittedName>
</protein>
<evidence type="ECO:0000313" key="5">
    <source>
        <dbReference type="EMBL" id="PSJ15790.1"/>
    </source>
</evidence>
<proteinExistence type="predicted"/>
<dbReference type="SUPFAM" id="SSF48695">
    <property type="entry name" value="Multiheme cytochromes"/>
    <property type="match status" value="1"/>
</dbReference>